<feature type="transmembrane region" description="Helical" evidence="2">
    <location>
        <begin position="36"/>
        <end position="58"/>
    </location>
</feature>
<evidence type="ECO:0000256" key="1">
    <source>
        <dbReference type="SAM" id="MobiDB-lite"/>
    </source>
</evidence>
<dbReference type="Proteomes" id="UP000663831">
    <property type="component" value="Unassembled WGS sequence"/>
</dbReference>
<accession>A0A8H3B5W3</accession>
<protein>
    <submittedName>
        <fullName evidence="3">Uncharacterized protein</fullName>
    </submittedName>
</protein>
<organism evidence="3 4">
    <name type="scientific">Rhizoctonia solani</name>
    <dbReference type="NCBI Taxonomy" id="456999"/>
    <lineage>
        <taxon>Eukaryota</taxon>
        <taxon>Fungi</taxon>
        <taxon>Dikarya</taxon>
        <taxon>Basidiomycota</taxon>
        <taxon>Agaricomycotina</taxon>
        <taxon>Agaricomycetes</taxon>
        <taxon>Cantharellales</taxon>
        <taxon>Ceratobasidiaceae</taxon>
        <taxon>Rhizoctonia</taxon>
    </lineage>
</organism>
<keyword evidence="2" id="KW-1133">Transmembrane helix</keyword>
<proteinExistence type="predicted"/>
<feature type="transmembrane region" description="Helical" evidence="2">
    <location>
        <begin position="78"/>
        <end position="96"/>
    </location>
</feature>
<sequence length="190" mass="21512">MVADIIVVAKNMVQQFSYIAYEPIFNVCQGSAQDSWVVWLNGILFNALMITLLMWAWLSTPRNAQTPLMTLIVRDGCVYFVAIFSAMVFNLLMWKYGRETQVILPFFVVWSTTTTALSRLLLSIKDVQGLGDWGQQARIAVPDLELTTIRDGGLVSVISRFSEDDIFPSSRKNSQSIPKMSRVGRYDEDL</sequence>
<dbReference type="AlphaFoldDB" id="A0A8H3B5W3"/>
<dbReference type="EMBL" id="CAJMWV010001861">
    <property type="protein sequence ID" value="CAE6447995.1"/>
    <property type="molecule type" value="Genomic_DNA"/>
</dbReference>
<gene>
    <name evidence="3" type="ORF">RDB_LOCUS62871</name>
</gene>
<evidence type="ECO:0000313" key="4">
    <source>
        <dbReference type="Proteomes" id="UP000663831"/>
    </source>
</evidence>
<name>A0A8H3B5W3_9AGAM</name>
<comment type="caution">
    <text evidence="3">The sequence shown here is derived from an EMBL/GenBank/DDBJ whole genome shotgun (WGS) entry which is preliminary data.</text>
</comment>
<evidence type="ECO:0000313" key="3">
    <source>
        <dbReference type="EMBL" id="CAE6447995.1"/>
    </source>
</evidence>
<keyword evidence="2" id="KW-0812">Transmembrane</keyword>
<keyword evidence="2" id="KW-0472">Membrane</keyword>
<reference evidence="3" key="1">
    <citation type="submission" date="2021-01" db="EMBL/GenBank/DDBJ databases">
        <authorList>
            <person name="Kaushik A."/>
        </authorList>
    </citation>
    <scope>NUCLEOTIDE SEQUENCE</scope>
    <source>
        <strain evidence="3">AG3-1AP</strain>
    </source>
</reference>
<feature type="region of interest" description="Disordered" evidence="1">
    <location>
        <begin position="168"/>
        <end position="190"/>
    </location>
</feature>
<evidence type="ECO:0000256" key="2">
    <source>
        <dbReference type="SAM" id="Phobius"/>
    </source>
</evidence>